<feature type="region of interest" description="Disordered" evidence="5">
    <location>
        <begin position="500"/>
        <end position="549"/>
    </location>
</feature>
<dbReference type="InterPro" id="IPR004367">
    <property type="entry name" value="Cyclin_C-dom"/>
</dbReference>
<dbReference type="Pfam" id="PF00134">
    <property type="entry name" value="Cyclin_N"/>
    <property type="match status" value="1"/>
</dbReference>
<feature type="compositionally biased region" description="Basic and acidic residues" evidence="5">
    <location>
        <begin position="42"/>
        <end position="56"/>
    </location>
</feature>
<feature type="domain" description="Cyclin-like" evidence="6">
    <location>
        <begin position="250"/>
        <end position="335"/>
    </location>
</feature>
<dbReference type="PANTHER" id="PTHR10177">
    <property type="entry name" value="CYCLINS"/>
    <property type="match status" value="1"/>
</dbReference>
<evidence type="ECO:0000256" key="5">
    <source>
        <dbReference type="SAM" id="MobiDB-lite"/>
    </source>
</evidence>
<sequence length="549" mass="61541">MRRVLTEESTRRCCAATPCDIFLVSVEDVRCSEVSDAAGQRQRRDDGGIGREKEPRSTVLQRLRPMEIRSFSRNSSLQHECLSQDVVHDEVNPCVFSLQEKKSSQTYLQGGKTLSLKRKRRATELSEDSENIYPPSKVPSLSHVHYTESCHNTQSVDSACTPQHQTSPLKEQQEPATWSELRTATCFLTPSASNSSSSRPSPLPSIPWADGSQVWSHMCLGDQKTLVQRDPQMFQRHPTLQPKMRAILLDWLIEVCEVYKLHRETYYLAMDYIDRFLSIHLNVPKNQLQLIGITCLFIASKVEEIYPPKIAEFAYVTDGACTEEEILGQELVILKGLGWNLSPITAPGWLNIYMQIESGDWSRPNTFIYPQYGGLQYCQAAQLLDLATLDESSLKFPYSHIAAAAIYHTQGRECALRVSRLSWEQLAPCVKWLAAFATTLAEEDGESLLRSTITSTESHSGSGLRATVPNIVVDESHRIQTHVVDLKMLEKAQQRLIVEAPPCVNDSETNIESGRQSPNESGLLTPPSSSQKNSPVPSPCPTPQLHPYT</sequence>
<keyword evidence="2 4" id="KW-0195">Cyclin</keyword>
<dbReference type="Proteomes" id="UP000008237">
    <property type="component" value="Unassembled WGS sequence"/>
</dbReference>
<dbReference type="InParanoid" id="E2BM17"/>
<dbReference type="PROSITE" id="PS00292">
    <property type="entry name" value="CYCLINS"/>
    <property type="match status" value="1"/>
</dbReference>
<feature type="compositionally biased region" description="Polar residues" evidence="5">
    <location>
        <begin position="506"/>
        <end position="535"/>
    </location>
</feature>
<proteinExistence type="inferred from homology"/>
<feature type="region of interest" description="Disordered" evidence="5">
    <location>
        <begin position="155"/>
        <end position="176"/>
    </location>
</feature>
<dbReference type="GO" id="GO:0000278">
    <property type="term" value="P:mitotic cell cycle"/>
    <property type="evidence" value="ECO:0007669"/>
    <property type="project" value="UniProtKB-ARBA"/>
</dbReference>
<dbReference type="InterPro" id="IPR013763">
    <property type="entry name" value="Cyclin-like_dom"/>
</dbReference>
<dbReference type="STRING" id="610380.E2BM17"/>
<dbReference type="Pfam" id="PF02984">
    <property type="entry name" value="Cyclin_C"/>
    <property type="match status" value="1"/>
</dbReference>
<evidence type="ECO:0000256" key="2">
    <source>
        <dbReference type="ARBA" id="ARBA00023127"/>
    </source>
</evidence>
<dbReference type="Gene3D" id="1.10.472.10">
    <property type="entry name" value="Cyclin-like"/>
    <property type="match status" value="2"/>
</dbReference>
<protein>
    <submittedName>
        <fullName evidence="8">G1/S-specific cyclin-E</fullName>
    </submittedName>
</protein>
<comment type="similarity">
    <text evidence="4">Belongs to the cyclin family.</text>
</comment>
<dbReference type="InterPro" id="IPR048258">
    <property type="entry name" value="Cyclins_cyclin-box"/>
</dbReference>
<keyword evidence="1" id="KW-0132">Cell division</keyword>
<gene>
    <name evidence="8" type="ORF">EAI_17081</name>
</gene>
<dbReference type="SMART" id="SM01332">
    <property type="entry name" value="Cyclin_C"/>
    <property type="match status" value="1"/>
</dbReference>
<dbReference type="InterPro" id="IPR039361">
    <property type="entry name" value="Cyclin"/>
</dbReference>
<organism evidence="9">
    <name type="scientific">Harpegnathos saltator</name>
    <name type="common">Jerdon's jumping ant</name>
    <dbReference type="NCBI Taxonomy" id="610380"/>
    <lineage>
        <taxon>Eukaryota</taxon>
        <taxon>Metazoa</taxon>
        <taxon>Ecdysozoa</taxon>
        <taxon>Arthropoda</taxon>
        <taxon>Hexapoda</taxon>
        <taxon>Insecta</taxon>
        <taxon>Pterygota</taxon>
        <taxon>Neoptera</taxon>
        <taxon>Endopterygota</taxon>
        <taxon>Hymenoptera</taxon>
        <taxon>Apocrita</taxon>
        <taxon>Aculeata</taxon>
        <taxon>Formicoidea</taxon>
        <taxon>Formicidae</taxon>
        <taxon>Ponerinae</taxon>
        <taxon>Ponerini</taxon>
        <taxon>Harpegnathos</taxon>
    </lineage>
</organism>
<keyword evidence="3" id="KW-0131">Cell cycle</keyword>
<evidence type="ECO:0000259" key="6">
    <source>
        <dbReference type="SMART" id="SM00385"/>
    </source>
</evidence>
<evidence type="ECO:0000313" key="8">
    <source>
        <dbReference type="EMBL" id="EFN83266.1"/>
    </source>
</evidence>
<accession>E2BM17</accession>
<dbReference type="SMART" id="SM00385">
    <property type="entry name" value="CYCLIN"/>
    <property type="match status" value="1"/>
</dbReference>
<dbReference type="OMA" id="IAPCAKW"/>
<dbReference type="GO" id="GO:0005634">
    <property type="term" value="C:nucleus"/>
    <property type="evidence" value="ECO:0007669"/>
    <property type="project" value="UniProtKB-ARBA"/>
</dbReference>
<evidence type="ECO:0000256" key="3">
    <source>
        <dbReference type="ARBA" id="ARBA00023306"/>
    </source>
</evidence>
<dbReference type="InterPro" id="IPR036915">
    <property type="entry name" value="Cyclin-like_sf"/>
</dbReference>
<dbReference type="FunFam" id="1.10.472.10:FF:000001">
    <property type="entry name" value="G2/mitotic-specific cyclin"/>
    <property type="match status" value="1"/>
</dbReference>
<evidence type="ECO:0000313" key="9">
    <source>
        <dbReference type="Proteomes" id="UP000008237"/>
    </source>
</evidence>
<dbReference type="FunCoup" id="E2BM17">
    <property type="interactions" value="116"/>
</dbReference>
<evidence type="ECO:0000259" key="7">
    <source>
        <dbReference type="SMART" id="SM01332"/>
    </source>
</evidence>
<evidence type="ECO:0000256" key="4">
    <source>
        <dbReference type="RuleBase" id="RU000383"/>
    </source>
</evidence>
<reference evidence="8 9" key="1">
    <citation type="journal article" date="2010" name="Science">
        <title>Genomic comparison of the ants Camponotus floridanus and Harpegnathos saltator.</title>
        <authorList>
            <person name="Bonasio R."/>
            <person name="Zhang G."/>
            <person name="Ye C."/>
            <person name="Mutti N.S."/>
            <person name="Fang X."/>
            <person name="Qin N."/>
            <person name="Donahue G."/>
            <person name="Yang P."/>
            <person name="Li Q."/>
            <person name="Li C."/>
            <person name="Zhang P."/>
            <person name="Huang Z."/>
            <person name="Berger S.L."/>
            <person name="Reinberg D."/>
            <person name="Wang J."/>
            <person name="Liebig J."/>
        </authorList>
    </citation>
    <scope>NUCLEOTIDE SEQUENCE [LARGE SCALE GENOMIC DNA]</scope>
    <source>
        <strain evidence="8 9">R22 G/1</strain>
    </source>
</reference>
<dbReference type="CDD" id="cd20519">
    <property type="entry name" value="CYCLIN_CCNE_rpt1"/>
    <property type="match status" value="1"/>
</dbReference>
<evidence type="ECO:0000256" key="1">
    <source>
        <dbReference type="ARBA" id="ARBA00022618"/>
    </source>
</evidence>
<dbReference type="GO" id="GO:0051301">
    <property type="term" value="P:cell division"/>
    <property type="evidence" value="ECO:0007669"/>
    <property type="project" value="UniProtKB-KW"/>
</dbReference>
<feature type="domain" description="Cyclin C-terminal" evidence="7">
    <location>
        <begin position="344"/>
        <end position="471"/>
    </location>
</feature>
<feature type="region of interest" description="Disordered" evidence="5">
    <location>
        <begin position="35"/>
        <end position="58"/>
    </location>
</feature>
<feature type="compositionally biased region" description="Pro residues" evidence="5">
    <location>
        <begin position="536"/>
        <end position="549"/>
    </location>
</feature>
<dbReference type="InterPro" id="IPR006671">
    <property type="entry name" value="Cyclin_N"/>
</dbReference>
<dbReference type="EMBL" id="GL449100">
    <property type="protein sequence ID" value="EFN83266.1"/>
    <property type="molecule type" value="Genomic_DNA"/>
</dbReference>
<dbReference type="CDD" id="cd20520">
    <property type="entry name" value="CYCLIN_CCNE_rpt2"/>
    <property type="match status" value="1"/>
</dbReference>
<dbReference type="AlphaFoldDB" id="E2BM17"/>
<dbReference type="OrthoDB" id="5590282at2759"/>
<dbReference type="SUPFAM" id="SSF47954">
    <property type="entry name" value="Cyclin-like"/>
    <property type="match status" value="2"/>
</dbReference>
<keyword evidence="9" id="KW-1185">Reference proteome</keyword>
<name>E2BM17_HARSA</name>